<dbReference type="Proteomes" id="UP001362899">
    <property type="component" value="Unassembled WGS sequence"/>
</dbReference>
<feature type="region of interest" description="Disordered" evidence="1">
    <location>
        <begin position="264"/>
        <end position="291"/>
    </location>
</feature>
<dbReference type="AlphaFoldDB" id="A0AAV5RCI3"/>
<feature type="domain" description="Transcriptional regulatory protein RXT2 N-terminal" evidence="2">
    <location>
        <begin position="63"/>
        <end position="137"/>
    </location>
</feature>
<protein>
    <recommendedName>
        <fullName evidence="2">Transcriptional regulatory protein RXT2 N-terminal domain-containing protein</fullName>
    </recommendedName>
</protein>
<proteinExistence type="predicted"/>
<accession>A0AAV5RCI3</accession>
<dbReference type="InterPro" id="IPR013904">
    <property type="entry name" value="RXT2_N"/>
</dbReference>
<dbReference type="InterPro" id="IPR039602">
    <property type="entry name" value="Rxt2"/>
</dbReference>
<name>A0AAV5RCI3_STABA</name>
<reference evidence="3 4" key="1">
    <citation type="journal article" date="2023" name="Elife">
        <title>Identification of key yeast species and microbe-microbe interactions impacting larval growth of Drosophila in the wild.</title>
        <authorList>
            <person name="Mure A."/>
            <person name="Sugiura Y."/>
            <person name="Maeda R."/>
            <person name="Honda K."/>
            <person name="Sakurai N."/>
            <person name="Takahashi Y."/>
            <person name="Watada M."/>
            <person name="Katoh T."/>
            <person name="Gotoh A."/>
            <person name="Gotoh Y."/>
            <person name="Taniguchi I."/>
            <person name="Nakamura K."/>
            <person name="Hayashi T."/>
            <person name="Katayama T."/>
            <person name="Uemura T."/>
            <person name="Hattori Y."/>
        </authorList>
    </citation>
    <scope>NUCLEOTIDE SEQUENCE [LARGE SCALE GENOMIC DNA]</scope>
    <source>
        <strain evidence="3 4">SB-73</strain>
    </source>
</reference>
<evidence type="ECO:0000259" key="2">
    <source>
        <dbReference type="Pfam" id="PF08595"/>
    </source>
</evidence>
<dbReference type="PANTHER" id="PTHR28232">
    <property type="entry name" value="TRANSCRIPTIONAL REGULATORY PROTEIN RXT2"/>
    <property type="match status" value="1"/>
</dbReference>
<dbReference type="GO" id="GO:0033698">
    <property type="term" value="C:Rpd3L complex"/>
    <property type="evidence" value="ECO:0007669"/>
    <property type="project" value="TreeGrafter"/>
</dbReference>
<evidence type="ECO:0000256" key="1">
    <source>
        <dbReference type="SAM" id="MobiDB-lite"/>
    </source>
</evidence>
<comment type="caution">
    <text evidence="3">The sequence shown here is derived from an EMBL/GenBank/DDBJ whole genome shotgun (WGS) entry which is preliminary data.</text>
</comment>
<gene>
    <name evidence="3" type="ORF">DASB73_002130</name>
</gene>
<feature type="compositionally biased region" description="Basic and acidic residues" evidence="1">
    <location>
        <begin position="281"/>
        <end position="291"/>
    </location>
</feature>
<dbReference type="EMBL" id="BTGC01000001">
    <property type="protein sequence ID" value="GMM49255.1"/>
    <property type="molecule type" value="Genomic_DNA"/>
</dbReference>
<dbReference type="GO" id="GO:0005829">
    <property type="term" value="C:cytosol"/>
    <property type="evidence" value="ECO:0007669"/>
    <property type="project" value="TreeGrafter"/>
</dbReference>
<keyword evidence="4" id="KW-1185">Reference proteome</keyword>
<sequence>MSTVTEQIKQLKQALAKPDLPDYELPHITATTNRGHKLEPGADKVSSSFLDVRNRKDEAIAESSEESDLELDAEDINPSKILQPISDPAEVSSNPIIKQIFESKVPQVISNDLLKKLVTEKKILTNAKKLLAALLGDDDLYLADQVMHTPKPEPITDAMLEALKEEAISENPIEGTRSDSKNWPSAISASFDRSKFFSSPLPSMSSSGTDNTKLKENLQVLIQYYEEYISCLTQIRMGLTKTQRTRRRVLNWCRELNNEDYVKEDLDSQNGNDNAGLGEWMPKDKPEQSGV</sequence>
<organism evidence="3 4">
    <name type="scientific">Starmerella bacillaris</name>
    <name type="common">Yeast</name>
    <name type="synonym">Candida zemplinina</name>
    <dbReference type="NCBI Taxonomy" id="1247836"/>
    <lineage>
        <taxon>Eukaryota</taxon>
        <taxon>Fungi</taxon>
        <taxon>Dikarya</taxon>
        <taxon>Ascomycota</taxon>
        <taxon>Saccharomycotina</taxon>
        <taxon>Dipodascomycetes</taxon>
        <taxon>Dipodascales</taxon>
        <taxon>Trichomonascaceae</taxon>
        <taxon>Starmerella</taxon>
    </lineage>
</organism>
<evidence type="ECO:0000313" key="3">
    <source>
        <dbReference type="EMBL" id="GMM49255.1"/>
    </source>
</evidence>
<dbReference type="PANTHER" id="PTHR28232:SF1">
    <property type="entry name" value="TRANSCRIPTIONAL REGULATORY PROTEIN RXT2"/>
    <property type="match status" value="1"/>
</dbReference>
<evidence type="ECO:0000313" key="4">
    <source>
        <dbReference type="Proteomes" id="UP001362899"/>
    </source>
</evidence>
<dbReference type="Pfam" id="PF08595">
    <property type="entry name" value="RXT2_N"/>
    <property type="match status" value="1"/>
</dbReference>